<dbReference type="AlphaFoldDB" id="A0A382XNA1"/>
<feature type="non-terminal residue" evidence="2">
    <location>
        <position position="269"/>
    </location>
</feature>
<dbReference type="CDD" id="cd01991">
    <property type="entry name" value="Asn_synthase_B_C"/>
    <property type="match status" value="1"/>
</dbReference>
<dbReference type="InterPro" id="IPR014729">
    <property type="entry name" value="Rossmann-like_a/b/a_fold"/>
</dbReference>
<dbReference type="GO" id="GO:0004066">
    <property type="term" value="F:asparagine synthase (glutamine-hydrolyzing) activity"/>
    <property type="evidence" value="ECO:0007669"/>
    <property type="project" value="InterPro"/>
</dbReference>
<feature type="non-terminal residue" evidence="2">
    <location>
        <position position="1"/>
    </location>
</feature>
<sequence>GRTPYLGISMFPAGHFMFNGKLQSYWQLEEGSQPPPEDEEIEFLIKSAVDYRCISDVEVGSYLSGGLDSTIIAALSSKPHTWTVGFEKDNEFEWSRLASERLATIHSEVLIEPQEFLSLTKEMILERKEPLSVPNEVPLLKMTREVKVENTVILSGEGADELFFGYDRIFRWAASSDWNIEEFDSLYCYGSHDDIEIVEDVLSPFNCFEKAIDRVAAFFQTDHLHGLLRRLDNSTMRCSVEARVPFVDHRLIERMAGVTINYRMENGEV</sequence>
<organism evidence="2">
    <name type="scientific">marine metagenome</name>
    <dbReference type="NCBI Taxonomy" id="408172"/>
    <lineage>
        <taxon>unclassified sequences</taxon>
        <taxon>metagenomes</taxon>
        <taxon>ecological metagenomes</taxon>
    </lineage>
</organism>
<dbReference type="Gene3D" id="3.40.50.620">
    <property type="entry name" value="HUPs"/>
    <property type="match status" value="1"/>
</dbReference>
<dbReference type="PANTHER" id="PTHR43284">
    <property type="entry name" value="ASPARAGINE SYNTHETASE (GLUTAMINE-HYDROLYZING)"/>
    <property type="match status" value="1"/>
</dbReference>
<dbReference type="Pfam" id="PF00733">
    <property type="entry name" value="Asn_synthase"/>
    <property type="match status" value="1"/>
</dbReference>
<dbReference type="PANTHER" id="PTHR43284:SF1">
    <property type="entry name" value="ASPARAGINE SYNTHETASE"/>
    <property type="match status" value="1"/>
</dbReference>
<dbReference type="SUPFAM" id="SSF52402">
    <property type="entry name" value="Adenine nucleotide alpha hydrolases-like"/>
    <property type="match status" value="1"/>
</dbReference>
<name>A0A382XNA1_9ZZZZ</name>
<dbReference type="InterPro" id="IPR001962">
    <property type="entry name" value="Asn_synthase"/>
</dbReference>
<evidence type="ECO:0000313" key="2">
    <source>
        <dbReference type="EMBL" id="SVD72105.1"/>
    </source>
</evidence>
<proteinExistence type="predicted"/>
<gene>
    <name evidence="2" type="ORF">METZ01_LOCUS424959</name>
</gene>
<dbReference type="GO" id="GO:0006529">
    <property type="term" value="P:asparagine biosynthetic process"/>
    <property type="evidence" value="ECO:0007669"/>
    <property type="project" value="InterPro"/>
</dbReference>
<dbReference type="InterPro" id="IPR051786">
    <property type="entry name" value="ASN_synthetase/amidase"/>
</dbReference>
<accession>A0A382XNA1</accession>
<dbReference type="EMBL" id="UINC01168857">
    <property type="protein sequence ID" value="SVD72105.1"/>
    <property type="molecule type" value="Genomic_DNA"/>
</dbReference>
<protein>
    <recommendedName>
        <fullName evidence="1">Asparagine synthetase domain-containing protein</fullName>
    </recommendedName>
</protein>
<feature type="domain" description="Asparagine synthetase" evidence="1">
    <location>
        <begin position="42"/>
        <end position="267"/>
    </location>
</feature>
<evidence type="ECO:0000259" key="1">
    <source>
        <dbReference type="Pfam" id="PF00733"/>
    </source>
</evidence>
<reference evidence="2" key="1">
    <citation type="submission" date="2018-05" db="EMBL/GenBank/DDBJ databases">
        <authorList>
            <person name="Lanie J.A."/>
            <person name="Ng W.-L."/>
            <person name="Kazmierczak K.M."/>
            <person name="Andrzejewski T.M."/>
            <person name="Davidsen T.M."/>
            <person name="Wayne K.J."/>
            <person name="Tettelin H."/>
            <person name="Glass J.I."/>
            <person name="Rusch D."/>
            <person name="Podicherti R."/>
            <person name="Tsui H.-C.T."/>
            <person name="Winkler M.E."/>
        </authorList>
    </citation>
    <scope>NUCLEOTIDE SEQUENCE</scope>
</reference>